<keyword evidence="2" id="KW-1185">Reference proteome</keyword>
<name>A0A1R3I8P4_9ROSI</name>
<gene>
    <name evidence="1" type="ORF">COLO4_24616</name>
</gene>
<evidence type="ECO:0008006" key="3">
    <source>
        <dbReference type="Google" id="ProtNLM"/>
    </source>
</evidence>
<dbReference type="AlphaFoldDB" id="A0A1R3I8P4"/>
<organism evidence="1 2">
    <name type="scientific">Corchorus olitorius</name>
    <dbReference type="NCBI Taxonomy" id="93759"/>
    <lineage>
        <taxon>Eukaryota</taxon>
        <taxon>Viridiplantae</taxon>
        <taxon>Streptophyta</taxon>
        <taxon>Embryophyta</taxon>
        <taxon>Tracheophyta</taxon>
        <taxon>Spermatophyta</taxon>
        <taxon>Magnoliopsida</taxon>
        <taxon>eudicotyledons</taxon>
        <taxon>Gunneridae</taxon>
        <taxon>Pentapetalae</taxon>
        <taxon>rosids</taxon>
        <taxon>malvids</taxon>
        <taxon>Malvales</taxon>
        <taxon>Malvaceae</taxon>
        <taxon>Grewioideae</taxon>
        <taxon>Apeibeae</taxon>
        <taxon>Corchorus</taxon>
    </lineage>
</organism>
<proteinExistence type="predicted"/>
<protein>
    <recommendedName>
        <fullName evidence="3">F-box domain-containing protein</fullName>
    </recommendedName>
</protein>
<accession>A0A1R3I8P4</accession>
<evidence type="ECO:0000313" key="1">
    <source>
        <dbReference type="EMBL" id="OMO78963.1"/>
    </source>
</evidence>
<evidence type="ECO:0000313" key="2">
    <source>
        <dbReference type="Proteomes" id="UP000187203"/>
    </source>
</evidence>
<comment type="caution">
    <text evidence="1">The sequence shown here is derived from an EMBL/GenBank/DDBJ whole genome shotgun (WGS) entry which is preliminary data.</text>
</comment>
<sequence length="295" mass="32521">MELCNRPVRETDETDLVGLLSVPSLLGSVLGPKKISIGFLDFKVEPTQKDRTRPMDSPDGLCVLSVYFNLTILLEVTFVCTAWRSVTRDPLCYDQSLNFHTNWLFYNTVFPDTPFAEGICQIYDVRKLSTSRFIASMIDRGNSITTSLALPKLPSSEDEDDKSLNAAQRTTLVKVIPGFEHLHHVTLKTIYEEILANLSRNIKTLNIPDCLIDGDIDISYSVGCLNSSDDNTNLLALLPSSISFRFDGAMLGLGIQLGLGVVDDRIVAQLEGLEKSVGLGGDLDKLSVLPYDGSR</sequence>
<dbReference type="EMBL" id="AWUE01018677">
    <property type="protein sequence ID" value="OMO78963.1"/>
    <property type="molecule type" value="Genomic_DNA"/>
</dbReference>
<dbReference type="Proteomes" id="UP000187203">
    <property type="component" value="Unassembled WGS sequence"/>
</dbReference>
<reference evidence="2" key="1">
    <citation type="submission" date="2013-09" db="EMBL/GenBank/DDBJ databases">
        <title>Corchorus olitorius genome sequencing.</title>
        <authorList>
            <person name="Alam M."/>
            <person name="Haque M.S."/>
            <person name="Islam M.S."/>
            <person name="Emdad E.M."/>
            <person name="Islam M.M."/>
            <person name="Ahmed B."/>
            <person name="Halim A."/>
            <person name="Hossen Q.M.M."/>
            <person name="Hossain M.Z."/>
            <person name="Ahmed R."/>
            <person name="Khan M.M."/>
            <person name="Islam R."/>
            <person name="Rashid M.M."/>
            <person name="Khan S.A."/>
            <person name="Rahman M.S."/>
            <person name="Alam M."/>
            <person name="Yahiya A.S."/>
            <person name="Khan M.S."/>
            <person name="Azam M.S."/>
            <person name="Haque T."/>
            <person name="Lashkar M.Z.H."/>
            <person name="Akhand A.I."/>
            <person name="Morshed G."/>
            <person name="Roy S."/>
            <person name="Uddin K.S."/>
            <person name="Rabeya T."/>
            <person name="Hossain A.S."/>
            <person name="Chowdhury A."/>
            <person name="Snigdha A.R."/>
            <person name="Mortoza M.S."/>
            <person name="Matin S.A."/>
            <person name="Hoque S.M.E."/>
            <person name="Islam M.K."/>
            <person name="Roy D.K."/>
            <person name="Haider R."/>
            <person name="Moosa M.M."/>
            <person name="Elias S.M."/>
            <person name="Hasan A.M."/>
            <person name="Jahan S."/>
            <person name="Shafiuddin M."/>
            <person name="Mahmood N."/>
            <person name="Shommy N.S."/>
        </authorList>
    </citation>
    <scope>NUCLEOTIDE SEQUENCE [LARGE SCALE GENOMIC DNA]</scope>
    <source>
        <strain evidence="2">cv. O-4</strain>
    </source>
</reference>